<dbReference type="STRING" id="6198.A0A074ZP07"/>
<dbReference type="GO" id="GO:0006623">
    <property type="term" value="P:protein targeting to vacuole"/>
    <property type="evidence" value="ECO:0007669"/>
    <property type="project" value="UniProtKB-UniRule"/>
</dbReference>
<feature type="region of interest" description="Disordered" evidence="2">
    <location>
        <begin position="801"/>
        <end position="844"/>
    </location>
</feature>
<dbReference type="InterPro" id="IPR004353">
    <property type="entry name" value="Mon1"/>
</dbReference>
<dbReference type="RefSeq" id="XP_009168698.1">
    <property type="nucleotide sequence ID" value="XM_009170434.1"/>
</dbReference>
<organism evidence="4 5">
    <name type="scientific">Opisthorchis viverrini</name>
    <name type="common">Southeast Asian liver fluke</name>
    <dbReference type="NCBI Taxonomy" id="6198"/>
    <lineage>
        <taxon>Eukaryota</taxon>
        <taxon>Metazoa</taxon>
        <taxon>Spiralia</taxon>
        <taxon>Lophotrochozoa</taxon>
        <taxon>Platyhelminthes</taxon>
        <taxon>Trematoda</taxon>
        <taxon>Digenea</taxon>
        <taxon>Opisthorchiida</taxon>
        <taxon>Opisthorchiata</taxon>
        <taxon>Opisthorchiidae</taxon>
        <taxon>Opisthorchis</taxon>
    </lineage>
</organism>
<dbReference type="OrthoDB" id="272411at2759"/>
<dbReference type="AlphaFoldDB" id="A0A074ZP07"/>
<dbReference type="GO" id="GO:0032510">
    <property type="term" value="P:endosome to lysosome transport via multivesicular body sorting pathway"/>
    <property type="evidence" value="ECO:0007669"/>
    <property type="project" value="TreeGrafter"/>
</dbReference>
<dbReference type="CTD" id="20319609"/>
<feature type="compositionally biased region" description="Basic and acidic residues" evidence="2">
    <location>
        <begin position="823"/>
        <end position="835"/>
    </location>
</feature>
<keyword evidence="5" id="KW-1185">Reference proteome</keyword>
<dbReference type="EMBL" id="KL596720">
    <property type="protein sequence ID" value="KER27537.1"/>
    <property type="molecule type" value="Genomic_DNA"/>
</dbReference>
<evidence type="ECO:0000313" key="5">
    <source>
        <dbReference type="Proteomes" id="UP000054324"/>
    </source>
</evidence>
<dbReference type="PANTHER" id="PTHR13027:SF7">
    <property type="entry name" value="VACUOLAR FUSION PROTEIN MON1 HOMOLOG"/>
    <property type="match status" value="1"/>
</dbReference>
<dbReference type="PANTHER" id="PTHR13027">
    <property type="entry name" value="SAND PROTEIN-RELATED"/>
    <property type="match status" value="1"/>
</dbReference>
<dbReference type="GO" id="GO:0035658">
    <property type="term" value="C:Mon1-Ccz1 complex"/>
    <property type="evidence" value="ECO:0007669"/>
    <property type="project" value="TreeGrafter"/>
</dbReference>
<evidence type="ECO:0000256" key="2">
    <source>
        <dbReference type="SAM" id="MobiDB-lite"/>
    </source>
</evidence>
<sequence length="844" mass="93628">MEVDHVDTTNQQGQLDGHRDHREQRRLTSNATVVGLGFGQSDASCTRRPYVVPTASVCQPTEQAACANALLAMALALEPEIKVLLPLYTQPVTHSVVHHIQTRGPRVHANPRRLHPANRPVGPQRIFRSYRVGDIVHTLKQSGHQVALARTLDSLCVGVCCLSEIRLHVTSIVTELTTPSLSSRFRLRASGDAEAAAAGYAGVDIALSDRVGASLLNRIPFGSWRRRRLCAVRLATSVKESHKRQVDRCLFIVSAYAPTDCSSDIVKDRFYDALSALLRRAKSSDIVVVAGDMNAQVGRLSASETQLGGRHELDSVRTDTGERLLQLCADRRLFYAVLTSGIAEVVWPVGVLQQQAGHKLKSTTLPSVTDSLLSLLTLQRLDHRFTVQKNLDLRRLLVGDSRLISSIVEFVEDSFAAFLQSVSYLPLTPVARDACSQIISQSVKSRVVVFGLLLHRNHLVSLVRMKGHELHPADIHLIINLLRANYSGIDDDLNFPPTPVSSHSGFLYANIAFLDNHTSSVLLSVDSTQFYALEEAKDAIFDRLKSTNGGEYVTAITTTQFPSVRDIGVPELRHLVCKYLPTAQYVATEWTVPYLDPQSDGASCSVSGDSQISETSALRAKILQAYRRMYCRLHNRRYNIRLIYQSTPTEVFFAWLGKSLATIAASFLFVYLGGYIGAGDLGKDNTSTRIGKTGSAFLNLRHLWRRRDISFSFKGGVCNAAVRSILLCGSESWPLRAEDVKRLSMFDHRCLRSIARILWEHRISNAEVRRMIFGGTNSPTIDELITLYGCAGLDTCYYRSTPNPSTPEGKSPEETPFYRIPRRTFDPLEPPKEEAASSNQKMES</sequence>
<evidence type="ECO:0000313" key="4">
    <source>
        <dbReference type="EMBL" id="KER27537.1"/>
    </source>
</evidence>
<proteinExistence type="inferred from homology"/>
<dbReference type="GeneID" id="20319609"/>
<dbReference type="Gene3D" id="3.60.10.10">
    <property type="entry name" value="Endonuclease/exonuclease/phosphatase"/>
    <property type="match status" value="1"/>
</dbReference>
<dbReference type="InterPro" id="IPR043971">
    <property type="entry name" value="FUZ/MON1/HPS1_longin_2"/>
</dbReference>
<dbReference type="Pfam" id="PF19037">
    <property type="entry name" value="Fuz_longin_2"/>
    <property type="match status" value="1"/>
</dbReference>
<protein>
    <recommendedName>
        <fullName evidence="1">Vacuolar fusion protein MON1 homolog</fullName>
    </recommendedName>
</protein>
<evidence type="ECO:0000256" key="1">
    <source>
        <dbReference type="RuleBase" id="RU367048"/>
    </source>
</evidence>
<reference evidence="4 5" key="1">
    <citation type="submission" date="2013-11" db="EMBL/GenBank/DDBJ databases">
        <title>Opisthorchis viverrini - life in the bile duct.</title>
        <authorList>
            <person name="Young N.D."/>
            <person name="Nagarajan N."/>
            <person name="Lin S.J."/>
            <person name="Korhonen P.K."/>
            <person name="Jex A.R."/>
            <person name="Hall R.S."/>
            <person name="Safavi-Hemami H."/>
            <person name="Kaewkong W."/>
            <person name="Bertrand D."/>
            <person name="Gao S."/>
            <person name="Seet Q."/>
            <person name="Wongkham S."/>
            <person name="Teh B.T."/>
            <person name="Wongkham C."/>
            <person name="Intapan P.M."/>
            <person name="Maleewong W."/>
            <person name="Yang X."/>
            <person name="Hu M."/>
            <person name="Wang Z."/>
            <person name="Hofmann A."/>
            <person name="Sternberg P.W."/>
            <person name="Tan P."/>
            <person name="Wang J."/>
            <person name="Gasser R.B."/>
        </authorList>
    </citation>
    <scope>NUCLEOTIDE SEQUENCE [LARGE SCALE GENOMIC DNA]</scope>
</reference>
<dbReference type="Proteomes" id="UP000054324">
    <property type="component" value="Unassembled WGS sequence"/>
</dbReference>
<dbReference type="KEGG" id="ovi:T265_05427"/>
<name>A0A074ZP07_OPIVI</name>
<feature type="region of interest" description="Disordered" evidence="2">
    <location>
        <begin position="1"/>
        <end position="28"/>
    </location>
</feature>
<feature type="compositionally biased region" description="Basic and acidic residues" evidence="2">
    <location>
        <begin position="16"/>
        <end position="26"/>
    </location>
</feature>
<dbReference type="InterPro" id="IPR036691">
    <property type="entry name" value="Endo/exonu/phosph_ase_sf"/>
</dbReference>
<evidence type="ECO:0000259" key="3">
    <source>
        <dbReference type="Pfam" id="PF19037"/>
    </source>
</evidence>
<feature type="domain" description="FUZ/MON1/HPS1 second Longin" evidence="3">
    <location>
        <begin position="448"/>
        <end position="540"/>
    </location>
</feature>
<gene>
    <name evidence="4" type="ORF">T265_05427</name>
</gene>
<comment type="function">
    <text evidence="1">Plays an important role in membrane trafficking through the secretory apparatus.</text>
</comment>
<comment type="similarity">
    <text evidence="1">Belongs to the MON1/SAND family.</text>
</comment>
<dbReference type="SUPFAM" id="SSF56219">
    <property type="entry name" value="DNase I-like"/>
    <property type="match status" value="1"/>
</dbReference>
<accession>A0A074ZP07</accession>